<dbReference type="SUPFAM" id="SSF74650">
    <property type="entry name" value="Galactose mutarotase-like"/>
    <property type="match status" value="1"/>
</dbReference>
<dbReference type="Pfam" id="PF07691">
    <property type="entry name" value="PA14"/>
    <property type="match status" value="1"/>
</dbReference>
<dbReference type="PATRIC" id="fig|400092.3.peg.399"/>
<dbReference type="Gene3D" id="2.60.40.1760">
    <property type="entry name" value="glycosyl hydrolase (family 31)"/>
    <property type="match status" value="1"/>
</dbReference>
<dbReference type="Pfam" id="PF01055">
    <property type="entry name" value="Glyco_hydro_31_2nd"/>
    <property type="match status" value="1"/>
</dbReference>
<dbReference type="SMART" id="SM00758">
    <property type="entry name" value="PA14"/>
    <property type="match status" value="1"/>
</dbReference>
<proteinExistence type="inferred from homology"/>
<dbReference type="GO" id="GO:0030246">
    <property type="term" value="F:carbohydrate binding"/>
    <property type="evidence" value="ECO:0007669"/>
    <property type="project" value="InterPro"/>
</dbReference>
<reference evidence="4 5" key="1">
    <citation type="journal article" date="2015" name="Sci. Rep.">
        <title>Unraveling adaptation of Pontibacter korlensis to radiation and infertility in desert through complete genome and comparative transcriptomic analysis.</title>
        <authorList>
            <person name="Dai J."/>
            <person name="Dai W."/>
            <person name="Qiu C."/>
            <person name="Yang Z."/>
            <person name="Zhang Y."/>
            <person name="Zhou M."/>
            <person name="Zhang L."/>
            <person name="Fang C."/>
            <person name="Gao Q."/>
            <person name="Yang Q."/>
            <person name="Li X."/>
            <person name="Wang Z."/>
            <person name="Wang Z."/>
            <person name="Jia Z."/>
            <person name="Chen X."/>
        </authorList>
    </citation>
    <scope>NUCLEOTIDE SEQUENCE [LARGE SCALE GENOMIC DNA]</scope>
    <source>
        <strain evidence="4 5">X14-1T</strain>
    </source>
</reference>
<dbReference type="EMBL" id="CP009621">
    <property type="protein sequence ID" value="AKD05447.1"/>
    <property type="molecule type" value="Genomic_DNA"/>
</dbReference>
<feature type="domain" description="PA14" evidence="3">
    <location>
        <begin position="226"/>
        <end position="372"/>
    </location>
</feature>
<dbReference type="InterPro" id="IPR033403">
    <property type="entry name" value="DUF5110"/>
</dbReference>
<dbReference type="Proteomes" id="UP000033109">
    <property type="component" value="Chromosome"/>
</dbReference>
<dbReference type="PROSITE" id="PS51820">
    <property type="entry name" value="PA14"/>
    <property type="match status" value="1"/>
</dbReference>
<dbReference type="Pfam" id="PF21365">
    <property type="entry name" value="Glyco_hydro_31_3rd"/>
    <property type="match status" value="1"/>
</dbReference>
<evidence type="ECO:0000256" key="1">
    <source>
        <dbReference type="ARBA" id="ARBA00007806"/>
    </source>
</evidence>
<keyword evidence="2" id="KW-0326">Glycosidase</keyword>
<comment type="similarity">
    <text evidence="1 2">Belongs to the glycosyl hydrolase 31 family.</text>
</comment>
<dbReference type="HOGENOM" id="CLU_000631_7_3_10"/>
<dbReference type="InterPro" id="IPR013780">
    <property type="entry name" value="Glyco_hydro_b"/>
</dbReference>
<dbReference type="Gene3D" id="2.60.120.380">
    <property type="match status" value="1"/>
</dbReference>
<protein>
    <submittedName>
        <fullName evidence="4">Alpha-xylosidase</fullName>
    </submittedName>
</protein>
<evidence type="ECO:0000313" key="4">
    <source>
        <dbReference type="EMBL" id="AKD05447.1"/>
    </source>
</evidence>
<dbReference type="SUPFAM" id="SSF51445">
    <property type="entry name" value="(Trans)glycosidases"/>
    <property type="match status" value="1"/>
</dbReference>
<dbReference type="InterPro" id="IPR017853">
    <property type="entry name" value="GH"/>
</dbReference>
<organism evidence="4 5">
    <name type="scientific">Pontibacter korlensis</name>
    <dbReference type="NCBI Taxonomy" id="400092"/>
    <lineage>
        <taxon>Bacteria</taxon>
        <taxon>Pseudomonadati</taxon>
        <taxon>Bacteroidota</taxon>
        <taxon>Cytophagia</taxon>
        <taxon>Cytophagales</taxon>
        <taxon>Hymenobacteraceae</taxon>
        <taxon>Pontibacter</taxon>
    </lineage>
</organism>
<keyword evidence="5" id="KW-1185">Reference proteome</keyword>
<evidence type="ECO:0000256" key="2">
    <source>
        <dbReference type="RuleBase" id="RU361185"/>
    </source>
</evidence>
<dbReference type="InterPro" id="IPR051816">
    <property type="entry name" value="Glycosyl_Hydrolase_31"/>
</dbReference>
<dbReference type="InterPro" id="IPR011013">
    <property type="entry name" value="Gal_mutarotase_sf_dom"/>
</dbReference>
<keyword evidence="2" id="KW-0378">Hydrolase</keyword>
<dbReference type="AlphaFoldDB" id="A0A0E3UYU4"/>
<dbReference type="InterPro" id="IPR048395">
    <property type="entry name" value="Glyco_hydro_31_C"/>
</dbReference>
<dbReference type="InterPro" id="IPR000322">
    <property type="entry name" value="Glyco_hydro_31_TIM"/>
</dbReference>
<evidence type="ECO:0000313" key="5">
    <source>
        <dbReference type="Proteomes" id="UP000033109"/>
    </source>
</evidence>
<dbReference type="InterPro" id="IPR025887">
    <property type="entry name" value="Glyco_hydro_31_N_dom"/>
</dbReference>
<sequence>MRNTFYLLLLASLSSFSGPTVKSFKKLDDGVLVQLEKKAAGDPQFVKLRVVSDKIIQVVSSPKSAFEDLPSLVVVDGQKAKPQWRIQENGKDLVLTTDALKVEVAANTGEVTFYDKNGKVVLKENYGGEDTFKPVQLLNNEKSYSLHKTFDTSSDEAWYGLGQHQAGLLNYRGWQVDLTQYNSVAVVPFMVSSRNYGVLWDNTSITKFGDVRPYQEISKLKLYTKDQKPGALTATYISDPKSGKAPIVRQEKEINYEFLQQQDDFPEGYSLEGGTITWEGFIESDETGEHHFTMPSSGYVKVWIDNKVLLDNWREAWNPGLSVFAHELKKGQKHAFRIEWKPDGGQSYLALRYLTPISQQNKDKFSFASEAGDEIDYYFVYGNNMDEVISGYRTLTGDAQVMPKWAMGFWQSRERYKTQEELMNVVKEFRERHIPIDNIVQDWSYWEEDQWGSQEFDEKRFPDPKGMIDELHNKYNVHFMISTWPKFYEGIDAYKKFDEKGLLYKTSINEGIRDWIGKGYVSTFYDAFNPEGRKMFWELLSEKLYSLGVDAWWQDATEPDILSNSSIEHRKTLMNPTYLGAADKYFNAYVLVHNKGIYEGQRSVNPNERVFILTRSAFAGLQRYGAATWSGDIASTFPEMARQIPAGLNFSMSGLPYWTTDIGGFFVENKYDRPEPQGDALEEWRELNTRWYQFGTFTPLYRAHGQYPYREVFNIAPEDHKAYQSIVYYNKLRYRLMPYIYSLAGHVYHNDYTIMRALVMDFGADKKVQNIGDQFMFGPSLLINPVYERHATSRKVYLPANTGWYNLYDGKYVQGGQEVNADAPYERMPIFVKEGAILPYGPEIEYTTEKPADLITLYVYGGKDGKFELYEDENTNYNYENGKFATIPITYNEASKTLTIGKRQGEFDGMLKKRAFNVVFVDRNNPKALQFDAKPVRTVKYTGKAKTVKLQ</sequence>
<dbReference type="CDD" id="cd14752">
    <property type="entry name" value="GH31_N"/>
    <property type="match status" value="2"/>
</dbReference>
<evidence type="ECO:0000259" key="3">
    <source>
        <dbReference type="PROSITE" id="PS51820"/>
    </source>
</evidence>
<dbReference type="GO" id="GO:0004553">
    <property type="term" value="F:hydrolase activity, hydrolyzing O-glycosyl compounds"/>
    <property type="evidence" value="ECO:0007669"/>
    <property type="project" value="InterPro"/>
</dbReference>
<dbReference type="Gene3D" id="2.60.40.1180">
    <property type="entry name" value="Golgi alpha-mannosidase II"/>
    <property type="match status" value="2"/>
</dbReference>
<dbReference type="SUPFAM" id="SSF56988">
    <property type="entry name" value="Anthrax protective antigen"/>
    <property type="match status" value="1"/>
</dbReference>
<name>A0A0E3UYU4_9BACT</name>
<accession>A0A0E3UYU4</accession>
<dbReference type="STRING" id="400092.PKOR_01770"/>
<dbReference type="GO" id="GO:0005975">
    <property type="term" value="P:carbohydrate metabolic process"/>
    <property type="evidence" value="ECO:0007669"/>
    <property type="project" value="InterPro"/>
</dbReference>
<dbReference type="PANTHER" id="PTHR43863:SF2">
    <property type="entry name" value="MALTASE-GLUCOAMYLASE"/>
    <property type="match status" value="1"/>
</dbReference>
<dbReference type="Gene3D" id="3.20.20.80">
    <property type="entry name" value="Glycosidases"/>
    <property type="match status" value="1"/>
</dbReference>
<dbReference type="InterPro" id="IPR011658">
    <property type="entry name" value="PA14_dom"/>
</dbReference>
<dbReference type="SUPFAM" id="SSF51011">
    <property type="entry name" value="Glycosyl hydrolase domain"/>
    <property type="match status" value="1"/>
</dbReference>
<dbReference type="PANTHER" id="PTHR43863">
    <property type="entry name" value="HYDROLASE, PUTATIVE (AFU_ORTHOLOGUE AFUA_1G03140)-RELATED"/>
    <property type="match status" value="1"/>
</dbReference>
<dbReference type="KEGG" id="pko:PKOR_01770"/>
<dbReference type="Pfam" id="PF17137">
    <property type="entry name" value="DUF5110"/>
    <property type="match status" value="1"/>
</dbReference>
<dbReference type="Pfam" id="PF13802">
    <property type="entry name" value="Gal_mutarotas_2"/>
    <property type="match status" value="1"/>
</dbReference>
<gene>
    <name evidence="4" type="ORF">PKOR_01770</name>
</gene>
<dbReference type="CDD" id="cd06591">
    <property type="entry name" value="GH31_xylosidase_XylS"/>
    <property type="match status" value="1"/>
</dbReference>
<dbReference type="InterPro" id="IPR037524">
    <property type="entry name" value="PA14/GLEYA"/>
</dbReference>